<dbReference type="NCBIfam" id="TIGR01033">
    <property type="entry name" value="YebC/PmpR family DNA-binding transcriptional regulator"/>
    <property type="match status" value="1"/>
</dbReference>
<keyword evidence="2 6" id="KW-0963">Cytoplasm</keyword>
<name>A0A1F7YXY2_9BACT</name>
<feature type="domain" description="TACO1/YebC-like second and third" evidence="7">
    <location>
        <begin position="82"/>
        <end position="236"/>
    </location>
</feature>
<dbReference type="InterPro" id="IPR002876">
    <property type="entry name" value="Transcrip_reg_TACO1-like"/>
</dbReference>
<dbReference type="InterPro" id="IPR048300">
    <property type="entry name" value="TACO1_YebC-like_2nd/3rd_dom"/>
</dbReference>
<keyword evidence="3 6" id="KW-0805">Transcription regulation</keyword>
<dbReference type="NCBIfam" id="NF009044">
    <property type="entry name" value="PRK12378.1"/>
    <property type="match status" value="1"/>
</dbReference>
<dbReference type="InterPro" id="IPR029072">
    <property type="entry name" value="YebC-like"/>
</dbReference>
<dbReference type="GO" id="GO:0006355">
    <property type="term" value="P:regulation of DNA-templated transcription"/>
    <property type="evidence" value="ECO:0007669"/>
    <property type="project" value="UniProtKB-UniRule"/>
</dbReference>
<evidence type="ECO:0000256" key="6">
    <source>
        <dbReference type="HAMAP-Rule" id="MF_00693"/>
    </source>
</evidence>
<dbReference type="InterPro" id="IPR026564">
    <property type="entry name" value="Transcrip_reg_TACO1-like_dom3"/>
</dbReference>
<keyword evidence="4 6" id="KW-0238">DNA-binding</keyword>
<gene>
    <name evidence="9" type="ORF">A3D01_04415</name>
</gene>
<evidence type="ECO:0000256" key="4">
    <source>
        <dbReference type="ARBA" id="ARBA00023125"/>
    </source>
</evidence>
<dbReference type="PANTHER" id="PTHR12532:SF6">
    <property type="entry name" value="TRANSCRIPTIONAL REGULATORY PROTEIN YEBC-RELATED"/>
    <property type="match status" value="1"/>
</dbReference>
<evidence type="ECO:0000313" key="10">
    <source>
        <dbReference type="Proteomes" id="UP000177169"/>
    </source>
</evidence>
<organism evidence="9 10">
    <name type="scientific">Candidatus Woesebacteria bacterium RIFCSPHIGHO2_02_FULL_39_13</name>
    <dbReference type="NCBI Taxonomy" id="1802505"/>
    <lineage>
        <taxon>Bacteria</taxon>
        <taxon>Candidatus Woeseibacteriota</taxon>
    </lineage>
</organism>
<comment type="subcellular location">
    <subcellularLocation>
        <location evidence="6">Cytoplasm</location>
    </subcellularLocation>
</comment>
<proteinExistence type="inferred from homology"/>
<evidence type="ECO:0000259" key="7">
    <source>
        <dbReference type="Pfam" id="PF01709"/>
    </source>
</evidence>
<feature type="domain" description="TACO1/YebC-like N-terminal" evidence="8">
    <location>
        <begin position="5"/>
        <end position="76"/>
    </location>
</feature>
<comment type="caution">
    <text evidence="9">The sequence shown here is derived from an EMBL/GenBank/DDBJ whole genome shotgun (WGS) entry which is preliminary data.</text>
</comment>
<comment type="similarity">
    <text evidence="1 6">Belongs to the TACO1 family.</text>
</comment>
<keyword evidence="5 6" id="KW-0804">Transcription</keyword>
<evidence type="ECO:0000313" key="9">
    <source>
        <dbReference type="EMBL" id="OGM31779.1"/>
    </source>
</evidence>
<dbReference type="HAMAP" id="MF_00693">
    <property type="entry name" value="Transcrip_reg_TACO1"/>
    <property type="match status" value="1"/>
</dbReference>
<reference evidence="9 10" key="1">
    <citation type="journal article" date="2016" name="Nat. Commun.">
        <title>Thousands of microbial genomes shed light on interconnected biogeochemical processes in an aquifer system.</title>
        <authorList>
            <person name="Anantharaman K."/>
            <person name="Brown C.T."/>
            <person name="Hug L.A."/>
            <person name="Sharon I."/>
            <person name="Castelle C.J."/>
            <person name="Probst A.J."/>
            <person name="Thomas B.C."/>
            <person name="Singh A."/>
            <person name="Wilkins M.J."/>
            <person name="Karaoz U."/>
            <person name="Brodie E.L."/>
            <person name="Williams K.H."/>
            <person name="Hubbard S.S."/>
            <person name="Banfield J.F."/>
        </authorList>
    </citation>
    <scope>NUCLEOTIDE SEQUENCE [LARGE SCALE GENOMIC DNA]</scope>
</reference>
<dbReference type="NCBIfam" id="NF001030">
    <property type="entry name" value="PRK00110.1"/>
    <property type="match status" value="1"/>
</dbReference>
<dbReference type="FunFam" id="1.10.10.200:FF:000002">
    <property type="entry name" value="Probable transcriptional regulatory protein CLM62_37755"/>
    <property type="match status" value="1"/>
</dbReference>
<dbReference type="PANTHER" id="PTHR12532">
    <property type="entry name" value="TRANSLATIONAL ACTIVATOR OF CYTOCHROME C OXIDASE 1"/>
    <property type="match status" value="1"/>
</dbReference>
<dbReference type="InterPro" id="IPR017856">
    <property type="entry name" value="Integrase-like_N"/>
</dbReference>
<evidence type="ECO:0000256" key="1">
    <source>
        <dbReference type="ARBA" id="ARBA00008724"/>
    </source>
</evidence>
<dbReference type="InterPro" id="IPR049083">
    <property type="entry name" value="TACO1_YebC_N"/>
</dbReference>
<sequence length="245" mass="26736">MSGHSHYATIKRQKESKDAVKGKIFSKLARAISVAVKTGGGPDPDANYKLRMAIDAARASNMPKDNVERAISKAGGEGEDLQEVTYEGFGPYGVAVLVEVLTDNRNRTGQEIKNIFERGGGSLGGPGSVSFNFEQKGQILVKKEANLEDQMLKLIDAGVEEMEETGDAIEIYVAQNKLREVFKKVKESGLEIISSELVQKPKNFQVISDPEKVSKSLSFLNLLHDHDDVQKVFANLDVPDEALSG</sequence>
<protein>
    <recommendedName>
        <fullName evidence="6">Probable transcriptional regulatory protein A3D01_04415</fullName>
    </recommendedName>
</protein>
<accession>A0A1F7YXY2</accession>
<dbReference type="GO" id="GO:0005829">
    <property type="term" value="C:cytosol"/>
    <property type="evidence" value="ECO:0007669"/>
    <property type="project" value="TreeGrafter"/>
</dbReference>
<evidence type="ECO:0000256" key="2">
    <source>
        <dbReference type="ARBA" id="ARBA00022490"/>
    </source>
</evidence>
<evidence type="ECO:0000256" key="3">
    <source>
        <dbReference type="ARBA" id="ARBA00023015"/>
    </source>
</evidence>
<dbReference type="GO" id="GO:0003677">
    <property type="term" value="F:DNA binding"/>
    <property type="evidence" value="ECO:0007669"/>
    <property type="project" value="UniProtKB-UniRule"/>
</dbReference>
<dbReference type="Gene3D" id="3.30.70.980">
    <property type="match status" value="2"/>
</dbReference>
<dbReference type="AlphaFoldDB" id="A0A1F7YXY2"/>
<dbReference type="Pfam" id="PF01709">
    <property type="entry name" value="Transcrip_reg"/>
    <property type="match status" value="1"/>
</dbReference>
<dbReference type="STRING" id="1802505.A3D01_04415"/>
<evidence type="ECO:0000256" key="5">
    <source>
        <dbReference type="ARBA" id="ARBA00023163"/>
    </source>
</evidence>
<evidence type="ECO:0000259" key="8">
    <source>
        <dbReference type="Pfam" id="PF20772"/>
    </source>
</evidence>
<dbReference type="SUPFAM" id="SSF75625">
    <property type="entry name" value="YebC-like"/>
    <property type="match status" value="1"/>
</dbReference>
<dbReference type="EMBL" id="MGGR01000040">
    <property type="protein sequence ID" value="OGM31779.1"/>
    <property type="molecule type" value="Genomic_DNA"/>
</dbReference>
<dbReference type="Proteomes" id="UP000177169">
    <property type="component" value="Unassembled WGS sequence"/>
</dbReference>
<dbReference type="Gene3D" id="1.10.10.200">
    <property type="match status" value="1"/>
</dbReference>
<dbReference type="Pfam" id="PF20772">
    <property type="entry name" value="TACO1_YebC_N"/>
    <property type="match status" value="1"/>
</dbReference>